<dbReference type="Pfam" id="PF00069">
    <property type="entry name" value="Pkinase"/>
    <property type="match status" value="1"/>
</dbReference>
<protein>
    <submittedName>
        <fullName evidence="8">Serine/threonine-protein kinase HAL4/sat4</fullName>
    </submittedName>
</protein>
<evidence type="ECO:0000256" key="1">
    <source>
        <dbReference type="ARBA" id="ARBA00010791"/>
    </source>
</evidence>
<keyword evidence="4" id="KW-0547">Nucleotide-binding</keyword>
<dbReference type="GO" id="GO:0004674">
    <property type="term" value="F:protein serine/threonine kinase activity"/>
    <property type="evidence" value="ECO:0007669"/>
    <property type="project" value="UniProtKB-KW"/>
</dbReference>
<organism evidence="8 9">
    <name type="scientific">Rhizopus stolonifer</name>
    <name type="common">Rhizopus nigricans</name>
    <dbReference type="NCBI Taxonomy" id="4846"/>
    <lineage>
        <taxon>Eukaryota</taxon>
        <taxon>Fungi</taxon>
        <taxon>Fungi incertae sedis</taxon>
        <taxon>Mucoromycota</taxon>
        <taxon>Mucoromycotina</taxon>
        <taxon>Mucoromycetes</taxon>
        <taxon>Mucorales</taxon>
        <taxon>Mucorineae</taxon>
        <taxon>Rhizopodaceae</taxon>
        <taxon>Rhizopus</taxon>
    </lineage>
</organism>
<accession>A0A367IJF3</accession>
<dbReference type="SUPFAM" id="SSF56112">
    <property type="entry name" value="Protein kinase-like (PK-like)"/>
    <property type="match status" value="1"/>
</dbReference>
<evidence type="ECO:0000256" key="3">
    <source>
        <dbReference type="ARBA" id="ARBA00022679"/>
    </source>
</evidence>
<dbReference type="GO" id="GO:0035556">
    <property type="term" value="P:intracellular signal transduction"/>
    <property type="evidence" value="ECO:0007669"/>
    <property type="project" value="TreeGrafter"/>
</dbReference>
<comment type="caution">
    <text evidence="8">The sequence shown here is derived from an EMBL/GenBank/DDBJ whole genome shotgun (WGS) entry which is preliminary data.</text>
</comment>
<dbReference type="InterPro" id="IPR008271">
    <property type="entry name" value="Ser/Thr_kinase_AS"/>
</dbReference>
<dbReference type="Proteomes" id="UP000253551">
    <property type="component" value="Unassembled WGS sequence"/>
</dbReference>
<dbReference type="PANTHER" id="PTHR24346:SF82">
    <property type="entry name" value="KP78A-RELATED"/>
    <property type="match status" value="1"/>
</dbReference>
<gene>
    <name evidence="8" type="primary">SAT4_2</name>
    <name evidence="8" type="ORF">CU098_003965</name>
</gene>
<proteinExistence type="inferred from homology"/>
<evidence type="ECO:0000256" key="5">
    <source>
        <dbReference type="ARBA" id="ARBA00022777"/>
    </source>
</evidence>
<comment type="similarity">
    <text evidence="1">Belongs to the protein kinase superfamily. CAMK Ser/Thr protein kinase family. NIM1 subfamily.</text>
</comment>
<dbReference type="GO" id="GO:0005737">
    <property type="term" value="C:cytoplasm"/>
    <property type="evidence" value="ECO:0007669"/>
    <property type="project" value="TreeGrafter"/>
</dbReference>
<reference evidence="8 9" key="1">
    <citation type="journal article" date="2018" name="G3 (Bethesda)">
        <title>Phylogenetic and Phylogenomic Definition of Rhizopus Species.</title>
        <authorList>
            <person name="Gryganskyi A.P."/>
            <person name="Golan J."/>
            <person name="Dolatabadi S."/>
            <person name="Mondo S."/>
            <person name="Robb S."/>
            <person name="Idnurm A."/>
            <person name="Muszewska A."/>
            <person name="Steczkiewicz K."/>
            <person name="Masonjones S."/>
            <person name="Liao H.L."/>
            <person name="Gajdeczka M.T."/>
            <person name="Anike F."/>
            <person name="Vuek A."/>
            <person name="Anishchenko I.M."/>
            <person name="Voigt K."/>
            <person name="de Hoog G.S."/>
            <person name="Smith M.E."/>
            <person name="Heitman J."/>
            <person name="Vilgalys R."/>
            <person name="Stajich J.E."/>
        </authorList>
    </citation>
    <scope>NUCLEOTIDE SEQUENCE [LARGE SCALE GENOMIC DNA]</scope>
    <source>
        <strain evidence="8 9">LSU 92-RS-03</strain>
    </source>
</reference>
<dbReference type="InterPro" id="IPR011009">
    <property type="entry name" value="Kinase-like_dom_sf"/>
</dbReference>
<dbReference type="Gene3D" id="1.10.510.10">
    <property type="entry name" value="Transferase(Phosphotransferase) domain 1"/>
    <property type="match status" value="1"/>
</dbReference>
<sequence>CSGGDLLSIVQKHDLTDNEMDCLFKQLLLGLKHIHASGVAHRDIKPDNLIMTSEGILKIGDFGVADVVQSCFDTEPRSCRGKCGSEPYWSPELFTSAEYDGKALDIWSCAVTWHIMLYRRIPFLKASQEDSNYVDFLKAKTDWLPLSKCNPEEKECLFAMFDPNPDSRWTT</sequence>
<evidence type="ECO:0000259" key="7">
    <source>
        <dbReference type="PROSITE" id="PS50011"/>
    </source>
</evidence>
<dbReference type="PANTHER" id="PTHR24346">
    <property type="entry name" value="MAP/MICROTUBULE AFFINITY-REGULATING KINASE"/>
    <property type="match status" value="1"/>
</dbReference>
<dbReference type="STRING" id="4846.A0A367IJF3"/>
<evidence type="ECO:0000256" key="4">
    <source>
        <dbReference type="ARBA" id="ARBA00022741"/>
    </source>
</evidence>
<evidence type="ECO:0000313" key="8">
    <source>
        <dbReference type="EMBL" id="RCH77756.1"/>
    </source>
</evidence>
<dbReference type="OrthoDB" id="6513151at2759"/>
<dbReference type="GO" id="GO:0005524">
    <property type="term" value="F:ATP binding"/>
    <property type="evidence" value="ECO:0007669"/>
    <property type="project" value="UniProtKB-KW"/>
</dbReference>
<feature type="non-terminal residue" evidence="8">
    <location>
        <position position="1"/>
    </location>
</feature>
<keyword evidence="5 8" id="KW-0418">Kinase</keyword>
<evidence type="ECO:0000313" key="9">
    <source>
        <dbReference type="Proteomes" id="UP000253551"/>
    </source>
</evidence>
<dbReference type="PROSITE" id="PS50011">
    <property type="entry name" value="PROTEIN_KINASE_DOM"/>
    <property type="match status" value="1"/>
</dbReference>
<keyword evidence="9" id="KW-1185">Reference proteome</keyword>
<keyword evidence="3" id="KW-0808">Transferase</keyword>
<keyword evidence="6" id="KW-0067">ATP-binding</keyword>
<evidence type="ECO:0000256" key="2">
    <source>
        <dbReference type="ARBA" id="ARBA00022527"/>
    </source>
</evidence>
<keyword evidence="2" id="KW-0723">Serine/threonine-protein kinase</keyword>
<evidence type="ECO:0000256" key="6">
    <source>
        <dbReference type="ARBA" id="ARBA00022840"/>
    </source>
</evidence>
<dbReference type="SMART" id="SM00220">
    <property type="entry name" value="S_TKc"/>
    <property type="match status" value="1"/>
</dbReference>
<name>A0A367IJF3_RHIST</name>
<feature type="domain" description="Protein kinase" evidence="7">
    <location>
        <begin position="1"/>
        <end position="171"/>
    </location>
</feature>
<dbReference type="AlphaFoldDB" id="A0A367IJF3"/>
<dbReference type="PROSITE" id="PS00108">
    <property type="entry name" value="PROTEIN_KINASE_ST"/>
    <property type="match status" value="1"/>
</dbReference>
<dbReference type="InterPro" id="IPR000719">
    <property type="entry name" value="Prot_kinase_dom"/>
</dbReference>
<dbReference type="EMBL" id="PJQM01007761">
    <property type="protein sequence ID" value="RCH77756.1"/>
    <property type="molecule type" value="Genomic_DNA"/>
</dbReference>